<dbReference type="GO" id="GO:0005737">
    <property type="term" value="C:cytoplasm"/>
    <property type="evidence" value="ECO:0007669"/>
    <property type="project" value="TreeGrafter"/>
</dbReference>
<dbReference type="InterPro" id="IPR036188">
    <property type="entry name" value="FAD/NAD-bd_sf"/>
</dbReference>
<protein>
    <submittedName>
        <fullName evidence="2">FAD/NAD(P)-binding oxidoreductase family protein</fullName>
    </submittedName>
</protein>
<evidence type="ECO:0000259" key="1">
    <source>
        <dbReference type="Pfam" id="PF07992"/>
    </source>
</evidence>
<sequence>MTDYEKIKAAQSVLIVGGGPTGVQLAGEIAVDFPEKKITLVHKGERLLGFLGPKTSKKTLDWLTSKHIEVKLEQTVNLEDVADGSRLFKTSAEIIQADCCFWCIRKPSASLWLKDTILRNSMDANGCLIVDEKLRVRGHKNVFAIGGITNIKEMKHGYLAKKQASVVMKNVGWLLGGCKESELVSTYKLSAAKGTVTLGSDSVVAQSTLNTMMGRIPGLITSKDLFVGKTRNELDVDSHVVHYQE</sequence>
<accession>A0A2U1MAG9</accession>
<proteinExistence type="predicted"/>
<dbReference type="STRING" id="35608.A0A2U1MAG9"/>
<dbReference type="AlphaFoldDB" id="A0A2U1MAG9"/>
<comment type="caution">
    <text evidence="2">The sequence shown here is derived from an EMBL/GenBank/DDBJ whole genome shotgun (WGS) entry which is preliminary data.</text>
</comment>
<feature type="domain" description="FAD/NAD(P)-binding" evidence="1">
    <location>
        <begin position="8"/>
        <end position="161"/>
    </location>
</feature>
<dbReference type="EMBL" id="PKPP01005958">
    <property type="protein sequence ID" value="PWA58233.1"/>
    <property type="molecule type" value="Genomic_DNA"/>
</dbReference>
<evidence type="ECO:0000313" key="2">
    <source>
        <dbReference type="EMBL" id="PWA58233.1"/>
    </source>
</evidence>
<dbReference type="PANTHER" id="PTHR43735:SF26">
    <property type="entry name" value="APOPTOSIS-INDUCING FACTOR HOMOLOG B-LIKE"/>
    <property type="match status" value="1"/>
</dbReference>
<name>A0A2U1MAG9_ARTAN</name>
<dbReference type="OrthoDB" id="202203at2759"/>
<keyword evidence="3" id="KW-1185">Reference proteome</keyword>
<evidence type="ECO:0000313" key="3">
    <source>
        <dbReference type="Proteomes" id="UP000245207"/>
    </source>
</evidence>
<dbReference type="Pfam" id="PF07992">
    <property type="entry name" value="Pyr_redox_2"/>
    <property type="match status" value="1"/>
</dbReference>
<dbReference type="Proteomes" id="UP000245207">
    <property type="component" value="Unassembled WGS sequence"/>
</dbReference>
<dbReference type="InterPro" id="IPR023753">
    <property type="entry name" value="FAD/NAD-binding_dom"/>
</dbReference>
<organism evidence="2 3">
    <name type="scientific">Artemisia annua</name>
    <name type="common">Sweet wormwood</name>
    <dbReference type="NCBI Taxonomy" id="35608"/>
    <lineage>
        <taxon>Eukaryota</taxon>
        <taxon>Viridiplantae</taxon>
        <taxon>Streptophyta</taxon>
        <taxon>Embryophyta</taxon>
        <taxon>Tracheophyta</taxon>
        <taxon>Spermatophyta</taxon>
        <taxon>Magnoliopsida</taxon>
        <taxon>eudicotyledons</taxon>
        <taxon>Gunneridae</taxon>
        <taxon>Pentapetalae</taxon>
        <taxon>asterids</taxon>
        <taxon>campanulids</taxon>
        <taxon>Asterales</taxon>
        <taxon>Asteraceae</taxon>
        <taxon>Asteroideae</taxon>
        <taxon>Anthemideae</taxon>
        <taxon>Artemisiinae</taxon>
        <taxon>Artemisia</taxon>
    </lineage>
</organism>
<dbReference type="SUPFAM" id="SSF51905">
    <property type="entry name" value="FAD/NAD(P)-binding domain"/>
    <property type="match status" value="1"/>
</dbReference>
<dbReference type="GO" id="GO:0050660">
    <property type="term" value="F:flavin adenine dinucleotide binding"/>
    <property type="evidence" value="ECO:0007669"/>
    <property type="project" value="TreeGrafter"/>
</dbReference>
<reference evidence="2 3" key="1">
    <citation type="journal article" date="2018" name="Mol. Plant">
        <title>The genome of Artemisia annua provides insight into the evolution of Asteraceae family and artemisinin biosynthesis.</title>
        <authorList>
            <person name="Shen Q."/>
            <person name="Zhang L."/>
            <person name="Liao Z."/>
            <person name="Wang S."/>
            <person name="Yan T."/>
            <person name="Shi P."/>
            <person name="Liu M."/>
            <person name="Fu X."/>
            <person name="Pan Q."/>
            <person name="Wang Y."/>
            <person name="Lv Z."/>
            <person name="Lu X."/>
            <person name="Zhang F."/>
            <person name="Jiang W."/>
            <person name="Ma Y."/>
            <person name="Chen M."/>
            <person name="Hao X."/>
            <person name="Li L."/>
            <person name="Tang Y."/>
            <person name="Lv G."/>
            <person name="Zhou Y."/>
            <person name="Sun X."/>
            <person name="Brodelius P.E."/>
            <person name="Rose J.K.C."/>
            <person name="Tang K."/>
        </authorList>
    </citation>
    <scope>NUCLEOTIDE SEQUENCE [LARGE SCALE GENOMIC DNA]</scope>
    <source>
        <strain evidence="3">cv. Huhao1</strain>
        <tissue evidence="2">Leaf</tissue>
    </source>
</reference>
<dbReference type="PANTHER" id="PTHR43735">
    <property type="entry name" value="APOPTOSIS-INDUCING FACTOR 1"/>
    <property type="match status" value="1"/>
</dbReference>
<dbReference type="GO" id="GO:0004174">
    <property type="term" value="F:electron-transferring-flavoprotein dehydrogenase activity"/>
    <property type="evidence" value="ECO:0007669"/>
    <property type="project" value="TreeGrafter"/>
</dbReference>
<dbReference type="Gene3D" id="3.50.50.100">
    <property type="match status" value="1"/>
</dbReference>
<gene>
    <name evidence="2" type="ORF">CTI12_AA402120</name>
</gene>